<evidence type="ECO:0000256" key="1">
    <source>
        <dbReference type="ARBA" id="ARBA00004651"/>
    </source>
</evidence>
<reference evidence="7 8" key="1">
    <citation type="submission" date="2024-08" db="EMBL/GenBank/DDBJ databases">
        <title>Sulfate-reducing bacteria isolated from formation water of the oil field in Kazakhstan and description of Pseudodesulfovibrio sp.</title>
        <authorList>
            <person name="Bidzhieva S.K."/>
            <person name="Tourova T.P."/>
            <person name="Grouzdev D.S."/>
            <person name="Beletsky A.V."/>
            <person name="Sokolova D.S."/>
            <person name="Samigullina S.R."/>
            <person name="Poltaraus A.B."/>
            <person name="Avtukh A.N."/>
            <person name="Tereshina V.M."/>
            <person name="Zhaparov N.S."/>
            <person name="Mardanov A.V."/>
            <person name="Nazina T.N."/>
        </authorList>
    </citation>
    <scope>NUCLEOTIDE SEQUENCE [LARGE SCALE GENOMIC DNA]</scope>
    <source>
        <strain evidence="7 8">9FUS</strain>
    </source>
</reference>
<keyword evidence="3 6" id="KW-0812">Transmembrane</keyword>
<keyword evidence="4 6" id="KW-1133">Transmembrane helix</keyword>
<feature type="transmembrane region" description="Helical" evidence="6">
    <location>
        <begin position="311"/>
        <end position="334"/>
    </location>
</feature>
<dbReference type="PANTHER" id="PTHR30250">
    <property type="entry name" value="PST FAMILY PREDICTED COLANIC ACID TRANSPORTER"/>
    <property type="match status" value="1"/>
</dbReference>
<feature type="transmembrane region" description="Helical" evidence="6">
    <location>
        <begin position="124"/>
        <end position="144"/>
    </location>
</feature>
<feature type="transmembrane region" description="Helical" evidence="6">
    <location>
        <begin position="12"/>
        <end position="36"/>
    </location>
</feature>
<sequence>MSMIAGRVRRNVLWNWAALGTSMVIAFISTPILFNGLGEEMYGAWTLVMSIAGYVAFFDLGMRTSVVRGYAEANAVNDEMRQARIITNSLVHFICVGILIFACALIFTRFSASLYDLKNYAFEFNAAFLLIAFKVAASLPFNSLTGALLGMERYDISCLVQIVFGALGAFVMVMLVLHGYGIIPLAAISTVFGLGGIITMAACFVWITRKWQIGLKYLDWETYKDLAKIGSAFVMISISHTVLSVAGPFIVGAVAGLDKAASFAIAFSLFKYVESSIQSGARVLVPFVAREAANTSSGDTTDIALRAAEMAFGVTLSILVAFCVAGEGFLVAWLNKTSVLEIYQAFIVMTIGGLFNSYTKVVMNVFVGLGKVRAISVESVLELIVFLAGMYILTERYGILGAALAMALVFIVVRLPVYLYVMVRQFSLPRTMKSLLLLALKSLLICAAGYLLSNIPLPESKNVFVWLGICGVCFAFLLGIFCLASFVRVRSLVRLCTGRRG</sequence>
<dbReference type="PANTHER" id="PTHR30250:SF26">
    <property type="entry name" value="PSMA PROTEIN"/>
    <property type="match status" value="1"/>
</dbReference>
<keyword evidence="8" id="KW-1185">Reference proteome</keyword>
<evidence type="ECO:0000313" key="8">
    <source>
        <dbReference type="Proteomes" id="UP001568698"/>
    </source>
</evidence>
<feature type="transmembrane region" description="Helical" evidence="6">
    <location>
        <begin position="435"/>
        <end position="452"/>
    </location>
</feature>
<gene>
    <name evidence="7" type="ORF">AB6M95_08035</name>
</gene>
<evidence type="ECO:0000256" key="4">
    <source>
        <dbReference type="ARBA" id="ARBA00022989"/>
    </source>
</evidence>
<dbReference type="Pfam" id="PF01943">
    <property type="entry name" value="Polysacc_synt"/>
    <property type="match status" value="1"/>
</dbReference>
<dbReference type="EMBL" id="JBGLYH010000017">
    <property type="protein sequence ID" value="MEZ7196692.1"/>
    <property type="molecule type" value="Genomic_DNA"/>
</dbReference>
<protein>
    <submittedName>
        <fullName evidence="7">Lipopolysaccharide biosynthesis protein</fullName>
    </submittedName>
</protein>
<keyword evidence="5 6" id="KW-0472">Membrane</keyword>
<feature type="transmembrane region" description="Helical" evidence="6">
    <location>
        <begin position="90"/>
        <end position="112"/>
    </location>
</feature>
<feature type="transmembrane region" description="Helical" evidence="6">
    <location>
        <begin position="399"/>
        <end position="423"/>
    </location>
</feature>
<comment type="caution">
    <text evidence="7">The sequence shown here is derived from an EMBL/GenBank/DDBJ whole genome shotgun (WGS) entry which is preliminary data.</text>
</comment>
<evidence type="ECO:0000313" key="7">
    <source>
        <dbReference type="EMBL" id="MEZ7196692.1"/>
    </source>
</evidence>
<organism evidence="7 8">
    <name type="scientific">Pseudodesulfovibrio karagichevae</name>
    <dbReference type="NCBI Taxonomy" id="3239305"/>
    <lineage>
        <taxon>Bacteria</taxon>
        <taxon>Pseudomonadati</taxon>
        <taxon>Thermodesulfobacteriota</taxon>
        <taxon>Desulfovibrionia</taxon>
        <taxon>Desulfovibrionales</taxon>
        <taxon>Desulfovibrionaceae</taxon>
    </lineage>
</organism>
<dbReference type="InterPro" id="IPR002797">
    <property type="entry name" value="Polysacc_synth"/>
</dbReference>
<name>A0ABV4K4G7_9BACT</name>
<feature type="transmembrane region" description="Helical" evidence="6">
    <location>
        <begin position="346"/>
        <end position="367"/>
    </location>
</feature>
<dbReference type="InterPro" id="IPR050833">
    <property type="entry name" value="Poly_Biosynth_Transport"/>
</dbReference>
<feature type="transmembrane region" description="Helical" evidence="6">
    <location>
        <begin position="42"/>
        <end position="60"/>
    </location>
</feature>
<proteinExistence type="predicted"/>
<feature type="transmembrane region" description="Helical" evidence="6">
    <location>
        <begin position="464"/>
        <end position="487"/>
    </location>
</feature>
<feature type="transmembrane region" description="Helical" evidence="6">
    <location>
        <begin position="374"/>
        <end position="393"/>
    </location>
</feature>
<evidence type="ECO:0000256" key="5">
    <source>
        <dbReference type="ARBA" id="ARBA00023136"/>
    </source>
</evidence>
<feature type="transmembrane region" description="Helical" evidence="6">
    <location>
        <begin position="156"/>
        <end position="176"/>
    </location>
</feature>
<accession>A0ABV4K4G7</accession>
<dbReference type="RefSeq" id="WP_371386217.1">
    <property type="nucleotide sequence ID" value="NZ_JBGLYH010000017.1"/>
</dbReference>
<comment type="subcellular location">
    <subcellularLocation>
        <location evidence="1">Cell membrane</location>
        <topology evidence="1">Multi-pass membrane protein</topology>
    </subcellularLocation>
</comment>
<evidence type="ECO:0000256" key="3">
    <source>
        <dbReference type="ARBA" id="ARBA00022692"/>
    </source>
</evidence>
<keyword evidence="2" id="KW-1003">Cell membrane</keyword>
<dbReference type="Proteomes" id="UP001568698">
    <property type="component" value="Unassembled WGS sequence"/>
</dbReference>
<evidence type="ECO:0000256" key="6">
    <source>
        <dbReference type="SAM" id="Phobius"/>
    </source>
</evidence>
<evidence type="ECO:0000256" key="2">
    <source>
        <dbReference type="ARBA" id="ARBA00022475"/>
    </source>
</evidence>
<feature type="transmembrane region" description="Helical" evidence="6">
    <location>
        <begin position="182"/>
        <end position="206"/>
    </location>
</feature>